<dbReference type="InterPro" id="IPR036058">
    <property type="entry name" value="Kazal_dom_sf"/>
</dbReference>
<dbReference type="EMBL" id="DQIR01097134">
    <property type="protein sequence ID" value="HDA52610.1"/>
    <property type="molecule type" value="Transcribed_RNA"/>
</dbReference>
<dbReference type="Bgee" id="ENSSSCG00000029257">
    <property type="expression patterns" value="Expressed in epididymis and 43 other cell types or tissues"/>
</dbReference>
<dbReference type="Pfam" id="PF00050">
    <property type="entry name" value="Kazal_1"/>
    <property type="match status" value="1"/>
</dbReference>
<dbReference type="PANTHER" id="PTHR21312:SF30">
    <property type="entry name" value="SERINE PROTEASE INHIBITOR KAZAL-TYPE 11-RELATED"/>
    <property type="match status" value="1"/>
</dbReference>
<proteinExistence type="predicted"/>
<dbReference type="SUPFAM" id="SSF100895">
    <property type="entry name" value="Kazal-type serine protease inhibitors"/>
    <property type="match status" value="1"/>
</dbReference>
<dbReference type="PANTHER" id="PTHR21312">
    <property type="entry name" value="SERINE PROTEASE INHIBITOR"/>
    <property type="match status" value="1"/>
</dbReference>
<dbReference type="PROSITE" id="PS51465">
    <property type="entry name" value="KAZAL_2"/>
    <property type="match status" value="1"/>
</dbReference>
<sequence>MFLSSSVCLADPVAAEGKGNGPLRLALERSGAVPSARSSFPVEMGSRSTPCLTNILPRFFYRPEKMAFFSSRVRALFILVLVLPLCSETGFARSKKTRKEPDCDVYRSHLFFCTREMDPICGTNGKSYANPCIFCSEKLGRNEKFDFGHWGHCREYTSAARS</sequence>
<evidence type="ECO:0000313" key="1">
    <source>
        <dbReference type="EMBL" id="HDA52610.1"/>
    </source>
</evidence>
<dbReference type="SMART" id="SM00280">
    <property type="entry name" value="KAZAL"/>
    <property type="match status" value="1"/>
</dbReference>
<reference evidence="1" key="1">
    <citation type="journal article" date="2019" name="PeerJ">
        <title>Genes of the pig, Sus scrofa, reconstructed with EvidentialGene.</title>
        <authorList>
            <person name="Gilbert D.G."/>
        </authorList>
    </citation>
    <scope>NUCLEOTIDE SEQUENCE</scope>
</reference>
<dbReference type="Gene3D" id="3.30.60.30">
    <property type="match status" value="1"/>
</dbReference>
<organism evidence="1">
    <name type="scientific">Sus scrofa</name>
    <name type="common">Pig</name>
    <dbReference type="NCBI Taxonomy" id="9823"/>
    <lineage>
        <taxon>Eukaryota</taxon>
        <taxon>Metazoa</taxon>
        <taxon>Chordata</taxon>
        <taxon>Craniata</taxon>
        <taxon>Vertebrata</taxon>
        <taxon>Euteleostomi</taxon>
        <taxon>Mammalia</taxon>
        <taxon>Eutheria</taxon>
        <taxon>Laurasiatheria</taxon>
        <taxon>Artiodactyla</taxon>
        <taxon>Suina</taxon>
        <taxon>Suidae</taxon>
        <taxon>Sus</taxon>
    </lineage>
</organism>
<protein>
    <submittedName>
        <fullName evidence="1">Sperm-associated acrosin inhibitor isoform X1</fullName>
    </submittedName>
</protein>
<accession>A0A2C9F3F5</accession>
<name>A0A2C9F3F5_PIG</name>
<dbReference type="PROSITE" id="PS00282">
    <property type="entry name" value="KAZAL_1"/>
    <property type="match status" value="1"/>
</dbReference>
<dbReference type="InterPro" id="IPR002350">
    <property type="entry name" value="Kazal_dom"/>
</dbReference>
<dbReference type="ExpressionAtlas" id="A0A2C9F3F5">
    <property type="expression patterns" value="baseline and differential"/>
</dbReference>
<dbReference type="AlphaFoldDB" id="A0A2C9F3F5"/>